<proteinExistence type="predicted"/>
<evidence type="ECO:0000313" key="3">
    <source>
        <dbReference type="Proteomes" id="UP000595437"/>
    </source>
</evidence>
<feature type="compositionally biased region" description="Polar residues" evidence="1">
    <location>
        <begin position="1"/>
        <end position="19"/>
    </location>
</feature>
<gene>
    <name evidence="2" type="ORF">FKW44_003080</name>
</gene>
<organism evidence="2 3">
    <name type="scientific">Caligus rogercresseyi</name>
    <name type="common">Sea louse</name>
    <dbReference type="NCBI Taxonomy" id="217165"/>
    <lineage>
        <taxon>Eukaryota</taxon>
        <taxon>Metazoa</taxon>
        <taxon>Ecdysozoa</taxon>
        <taxon>Arthropoda</taxon>
        <taxon>Crustacea</taxon>
        <taxon>Multicrustacea</taxon>
        <taxon>Hexanauplia</taxon>
        <taxon>Copepoda</taxon>
        <taxon>Siphonostomatoida</taxon>
        <taxon>Caligidae</taxon>
        <taxon>Caligus</taxon>
    </lineage>
</organism>
<sequence>MEDGYQSSKIPQNESSVPTMMNPAGTAAHLAMDVGRNCGPLCPEQLRMRFSSTDRTRQPR</sequence>
<evidence type="ECO:0000313" key="2">
    <source>
        <dbReference type="EMBL" id="QQP57923.1"/>
    </source>
</evidence>
<accession>A0A7T8KLG3</accession>
<protein>
    <submittedName>
        <fullName evidence="2">Uncharacterized protein</fullName>
    </submittedName>
</protein>
<name>A0A7T8KLG3_CALRO</name>
<evidence type="ECO:0000256" key="1">
    <source>
        <dbReference type="SAM" id="MobiDB-lite"/>
    </source>
</evidence>
<reference evidence="3" key="1">
    <citation type="submission" date="2021-01" db="EMBL/GenBank/DDBJ databases">
        <title>Caligus Genome Assembly.</title>
        <authorList>
            <person name="Gallardo-Escarate C."/>
        </authorList>
    </citation>
    <scope>NUCLEOTIDE SEQUENCE [LARGE SCALE GENOMIC DNA]</scope>
</reference>
<dbReference type="EMBL" id="CP045891">
    <property type="protein sequence ID" value="QQP57923.1"/>
    <property type="molecule type" value="Genomic_DNA"/>
</dbReference>
<keyword evidence="3" id="KW-1185">Reference proteome</keyword>
<dbReference type="AlphaFoldDB" id="A0A7T8KLG3"/>
<feature type="region of interest" description="Disordered" evidence="1">
    <location>
        <begin position="1"/>
        <end position="24"/>
    </location>
</feature>
<dbReference type="Proteomes" id="UP000595437">
    <property type="component" value="Chromosome 2"/>
</dbReference>